<keyword evidence="1" id="KW-0808">Transferase</keyword>
<dbReference type="GO" id="GO:0016740">
    <property type="term" value="F:transferase activity"/>
    <property type="evidence" value="ECO:0007669"/>
    <property type="project" value="UniProtKB-KW"/>
</dbReference>
<dbReference type="Proteomes" id="UP000028547">
    <property type="component" value="Unassembled WGS sequence"/>
</dbReference>
<proteinExistence type="predicted"/>
<accession>A0A084SJ28</accession>
<evidence type="ECO:0000313" key="1">
    <source>
        <dbReference type="EMBL" id="KFA88463.1"/>
    </source>
</evidence>
<protein>
    <submittedName>
        <fullName evidence="1">Glycosyltransferase</fullName>
    </submittedName>
</protein>
<dbReference type="RefSeq" id="WP_043408709.1">
    <property type="nucleotide sequence ID" value="NZ_JPMI01000291.1"/>
</dbReference>
<evidence type="ECO:0000313" key="2">
    <source>
        <dbReference type="Proteomes" id="UP000028547"/>
    </source>
</evidence>
<dbReference type="Gene3D" id="3.40.50.2000">
    <property type="entry name" value="Glycogen Phosphorylase B"/>
    <property type="match status" value="1"/>
</dbReference>
<dbReference type="Gene3D" id="3.40.50.11010">
    <property type="match status" value="1"/>
</dbReference>
<dbReference type="SUPFAM" id="SSF53756">
    <property type="entry name" value="UDP-Glycosyltransferase/glycogen phosphorylase"/>
    <property type="match status" value="1"/>
</dbReference>
<sequence length="400" mass="44733">MRRSEDLELARRALRGRDLVVFSNDWDGDPLSKVHIMRILSRDNRVLWVNSIGNRAPKANAHDVKRIWNKLAKFTEGIREVEPNLFVLAPLAIPFYGSELVRATNRELLRAQVLRAMRQLHFKRPISWSFLPASAPVSGRLGEEFVVYHCVDEFSAFSDTNGKHIAEMEEQLLKRADLCITSAERLRENKVRVNPSTVLVRHGVDFNHFVKACDPATVIPEDIANLPRPIFGFFGLVADWVDLEAIAATARAHPEGSVVVIGKVAPDVDPAVLKAEKNIHLLGRKPYSALPGYCKAFDVALMPFKVNELTLNANPLKVREYLAAGVPVVSSDIPEVRKVGLCKLAKDTEDFVRKVDECLAEGAGPSRERAERIRHESWEAKVEEIRGFVGEAMVKAGRGL</sequence>
<dbReference type="Pfam" id="PF13692">
    <property type="entry name" value="Glyco_trans_1_4"/>
    <property type="match status" value="1"/>
</dbReference>
<comment type="caution">
    <text evidence="1">The sequence shown here is derived from an EMBL/GenBank/DDBJ whole genome shotgun (WGS) entry which is preliminary data.</text>
</comment>
<name>A0A084SJ28_9BACT</name>
<dbReference type="EMBL" id="JPMI01000291">
    <property type="protein sequence ID" value="KFA88463.1"/>
    <property type="molecule type" value="Genomic_DNA"/>
</dbReference>
<dbReference type="AlphaFoldDB" id="A0A084SJ28"/>
<gene>
    <name evidence="1" type="ORF">Q664_41340</name>
</gene>
<organism evidence="1 2">
    <name type="scientific">Archangium violaceum Cb vi76</name>
    <dbReference type="NCBI Taxonomy" id="1406225"/>
    <lineage>
        <taxon>Bacteria</taxon>
        <taxon>Pseudomonadati</taxon>
        <taxon>Myxococcota</taxon>
        <taxon>Myxococcia</taxon>
        <taxon>Myxococcales</taxon>
        <taxon>Cystobacterineae</taxon>
        <taxon>Archangiaceae</taxon>
        <taxon>Archangium</taxon>
    </lineage>
</organism>
<reference evidence="1 2" key="1">
    <citation type="submission" date="2014-07" db="EMBL/GenBank/DDBJ databases">
        <title>Draft Genome Sequence of Gephyronic Acid Producer, Cystobacter violaceus Strain Cb vi76.</title>
        <authorList>
            <person name="Stevens D.C."/>
            <person name="Young J."/>
            <person name="Carmichael R."/>
            <person name="Tan J."/>
            <person name="Taylor R.E."/>
        </authorList>
    </citation>
    <scope>NUCLEOTIDE SEQUENCE [LARGE SCALE GENOMIC DNA]</scope>
    <source>
        <strain evidence="1 2">Cb vi76</strain>
    </source>
</reference>